<dbReference type="InterPro" id="IPR010610">
    <property type="entry name" value="EryCIII-like_C"/>
</dbReference>
<reference evidence="4" key="1">
    <citation type="submission" date="2015-04" db="EMBL/GenBank/DDBJ databases">
        <title>Haoxinamides A and B, Lipothreonines Bearing Novel ortho-alkyl Cinnamoyl Moiety from Streptomyces sp.</title>
        <authorList>
            <person name="Wang H."/>
            <person name="Qian Z."/>
            <person name="Shen Y."/>
        </authorList>
    </citation>
    <scope>NUCLEOTIDE SEQUENCE</scope>
    <source>
        <strain evidence="4">LZ35</strain>
    </source>
</reference>
<proteinExistence type="inferred from homology"/>
<dbReference type="InterPro" id="IPR002213">
    <property type="entry name" value="UDP_glucos_trans"/>
</dbReference>
<organism evidence="4">
    <name type="scientific">Streptomyces sp. LZ35</name>
    <dbReference type="NCBI Taxonomy" id="1245024"/>
    <lineage>
        <taxon>Bacteria</taxon>
        <taxon>Bacillati</taxon>
        <taxon>Actinomycetota</taxon>
        <taxon>Actinomycetes</taxon>
        <taxon>Kitasatosporales</taxon>
        <taxon>Streptomycetaceae</taxon>
        <taxon>Streptomyces</taxon>
    </lineage>
</organism>
<dbReference type="GO" id="GO:0016758">
    <property type="term" value="F:hexosyltransferase activity"/>
    <property type="evidence" value="ECO:0007669"/>
    <property type="project" value="InterPro"/>
</dbReference>
<evidence type="ECO:0000313" key="4">
    <source>
        <dbReference type="EMBL" id="ALF39581.1"/>
    </source>
</evidence>
<dbReference type="NCBIfam" id="TIGR01426">
    <property type="entry name" value="MGT"/>
    <property type="match status" value="1"/>
</dbReference>
<dbReference type="InterPro" id="IPR006326">
    <property type="entry name" value="UDPGT_MGT-like"/>
</dbReference>
<comment type="similarity">
    <text evidence="1">Belongs to the UDP-glycosyltransferase family.</text>
</comment>
<feature type="domain" description="Erythromycin biosynthesis protein CIII-like C-terminal" evidence="3">
    <location>
        <begin position="289"/>
        <end position="398"/>
    </location>
</feature>
<dbReference type="GO" id="GO:0017000">
    <property type="term" value="P:antibiotic biosynthetic process"/>
    <property type="evidence" value="ECO:0007669"/>
    <property type="project" value="UniProtKB-ARBA"/>
</dbReference>
<dbReference type="PANTHER" id="PTHR48050:SF13">
    <property type="entry name" value="STEROL 3-BETA-GLUCOSYLTRANSFERASE UGT80A2"/>
    <property type="match status" value="1"/>
</dbReference>
<protein>
    <submittedName>
        <fullName evidence="4">Has35</fullName>
    </submittedName>
</protein>
<dbReference type="CDD" id="cd03784">
    <property type="entry name" value="GT1_Gtf-like"/>
    <property type="match status" value="1"/>
</dbReference>
<dbReference type="InterPro" id="IPR050426">
    <property type="entry name" value="Glycosyltransferase_28"/>
</dbReference>
<dbReference type="Gene3D" id="3.40.50.2000">
    <property type="entry name" value="Glycogen Phosphorylase B"/>
    <property type="match status" value="2"/>
</dbReference>
<evidence type="ECO:0000256" key="1">
    <source>
        <dbReference type="ARBA" id="ARBA00009995"/>
    </source>
</evidence>
<gene>
    <name evidence="4" type="primary">has35</name>
</gene>
<dbReference type="PANTHER" id="PTHR48050">
    <property type="entry name" value="STEROL 3-BETA-GLUCOSYLTRANSFERASE"/>
    <property type="match status" value="1"/>
</dbReference>
<accession>A0A0N9E756</accession>
<evidence type="ECO:0000259" key="3">
    <source>
        <dbReference type="Pfam" id="PF06722"/>
    </source>
</evidence>
<dbReference type="AlphaFoldDB" id="A0A0N9E756"/>
<sequence length="418" mass="45339">MSVSRPGLPEGIPENARPLHIAMFNIPADGHVNPNLALCAELVDRGHRVSFSIDEGHAAAVRATGAEPVLYRTTFPDASRGERFPIRDVVAMSSLFLREAVAVLPQQIAAFEDDRPDLILYDYAALSAQILAGRWDVPAVRLSPTRVSSNTYERDLAPFYASVADDPAWLAYRDEFQRFLDAGGMDLTIEEFLYVGRADHYVVTIPRAFQADADELGDAYTFVGPVVRGQDHQAPWRPPAEGRPVLLIAFGSVAPEVPEVQRVFFECAEAFADSPWHVVMSIGRHLDPADFGPLPPHFELIAEVPQLQVLAEAAVFITHAGMGSTMEAVQHGVPMVAVPMGFDQMENARVIDELGIGVRVPFEGVTGDELREAVERVSADPEVPLRLAKLRAEIVAEGGAAAAADAVEGVPRRARAGA</sequence>
<dbReference type="GO" id="GO:0008194">
    <property type="term" value="F:UDP-glycosyltransferase activity"/>
    <property type="evidence" value="ECO:0007669"/>
    <property type="project" value="InterPro"/>
</dbReference>
<dbReference type="Pfam" id="PF06722">
    <property type="entry name" value="EryCIII-like_C"/>
    <property type="match status" value="1"/>
</dbReference>
<evidence type="ECO:0000256" key="2">
    <source>
        <dbReference type="ARBA" id="ARBA00022679"/>
    </source>
</evidence>
<dbReference type="SUPFAM" id="SSF53756">
    <property type="entry name" value="UDP-Glycosyltransferase/glycogen phosphorylase"/>
    <property type="match status" value="1"/>
</dbReference>
<dbReference type="EMBL" id="KR063271">
    <property type="protein sequence ID" value="ALF39581.1"/>
    <property type="molecule type" value="Genomic_DNA"/>
</dbReference>
<name>A0A0N9E756_9ACTN</name>
<keyword evidence="2" id="KW-0808">Transferase</keyword>
<dbReference type="FunFam" id="3.40.50.2000:FF:000072">
    <property type="entry name" value="Glycosyl transferase"/>
    <property type="match status" value="1"/>
</dbReference>